<sequence>MLQRMFSALIFLCIMHISLSNEQEIVKTIFKDYEQRIRPVINTSTATVISIFPVYLNVLEMNTAEETVKFSMDYKQTWKDDYLQWNPSDFNGVQYIRVPEEMLWTPDTYLEGR</sequence>
<feature type="signal peptide" evidence="1">
    <location>
        <begin position="1"/>
        <end position="20"/>
    </location>
</feature>
<evidence type="ECO:0000259" key="2">
    <source>
        <dbReference type="Pfam" id="PF02931"/>
    </source>
</evidence>
<keyword evidence="3" id="KW-1185">Reference proteome</keyword>
<dbReference type="Gene3D" id="2.70.170.10">
    <property type="entry name" value="Neurotransmitter-gated ion-channel ligand-binding domain"/>
    <property type="match status" value="1"/>
</dbReference>
<feature type="chain" id="PRO_5037275542" evidence="1">
    <location>
        <begin position="21"/>
        <end position="113"/>
    </location>
</feature>
<dbReference type="GO" id="GO:0016020">
    <property type="term" value="C:membrane"/>
    <property type="evidence" value="ECO:0007669"/>
    <property type="project" value="InterPro"/>
</dbReference>
<dbReference type="InterPro" id="IPR036734">
    <property type="entry name" value="Neur_chan_lig-bd_sf"/>
</dbReference>
<name>A0A914W474_9BILA</name>
<dbReference type="InterPro" id="IPR006202">
    <property type="entry name" value="Neur_chan_lig-bd"/>
</dbReference>
<dbReference type="AlphaFoldDB" id="A0A914W474"/>
<reference evidence="4" key="1">
    <citation type="submission" date="2022-11" db="UniProtKB">
        <authorList>
            <consortium name="WormBaseParasite"/>
        </authorList>
    </citation>
    <scope>IDENTIFICATION</scope>
</reference>
<keyword evidence="1" id="KW-0732">Signal</keyword>
<proteinExistence type="predicted"/>
<evidence type="ECO:0000313" key="4">
    <source>
        <dbReference type="WBParaSite" id="PSAMB.scaffold3101size19667.g20319.t1"/>
    </source>
</evidence>
<dbReference type="SUPFAM" id="SSF63712">
    <property type="entry name" value="Nicotinic receptor ligand binding domain-like"/>
    <property type="match status" value="1"/>
</dbReference>
<dbReference type="GO" id="GO:0004888">
    <property type="term" value="F:transmembrane signaling receptor activity"/>
    <property type="evidence" value="ECO:0007669"/>
    <property type="project" value="InterPro"/>
</dbReference>
<dbReference type="WBParaSite" id="PSAMB.scaffold3101size19667.g20319.t1">
    <property type="protein sequence ID" value="PSAMB.scaffold3101size19667.g20319.t1"/>
    <property type="gene ID" value="PSAMB.scaffold3101size19667.g20319"/>
</dbReference>
<accession>A0A914W474</accession>
<dbReference type="PANTHER" id="PTHR18945">
    <property type="entry name" value="NEUROTRANSMITTER GATED ION CHANNEL"/>
    <property type="match status" value="1"/>
</dbReference>
<protein>
    <submittedName>
        <fullName evidence="4">Neurotransmitter-gated ion-channel ligand-binding domain-containing protein</fullName>
    </submittedName>
</protein>
<evidence type="ECO:0000313" key="3">
    <source>
        <dbReference type="Proteomes" id="UP000887566"/>
    </source>
</evidence>
<dbReference type="InterPro" id="IPR006201">
    <property type="entry name" value="Neur_channel"/>
</dbReference>
<dbReference type="Pfam" id="PF02931">
    <property type="entry name" value="Neur_chan_LBD"/>
    <property type="match status" value="1"/>
</dbReference>
<dbReference type="GO" id="GO:0005230">
    <property type="term" value="F:extracellular ligand-gated monoatomic ion channel activity"/>
    <property type="evidence" value="ECO:0007669"/>
    <property type="project" value="InterPro"/>
</dbReference>
<organism evidence="3 4">
    <name type="scientific">Plectus sambesii</name>
    <dbReference type="NCBI Taxonomy" id="2011161"/>
    <lineage>
        <taxon>Eukaryota</taxon>
        <taxon>Metazoa</taxon>
        <taxon>Ecdysozoa</taxon>
        <taxon>Nematoda</taxon>
        <taxon>Chromadorea</taxon>
        <taxon>Plectida</taxon>
        <taxon>Plectina</taxon>
        <taxon>Plectoidea</taxon>
        <taxon>Plectidae</taxon>
        <taxon>Plectus</taxon>
    </lineage>
</organism>
<feature type="domain" description="Neurotransmitter-gated ion-channel ligand-binding" evidence="2">
    <location>
        <begin position="22"/>
        <end position="110"/>
    </location>
</feature>
<evidence type="ECO:0000256" key="1">
    <source>
        <dbReference type="SAM" id="SignalP"/>
    </source>
</evidence>
<dbReference type="Proteomes" id="UP000887566">
    <property type="component" value="Unplaced"/>
</dbReference>